<evidence type="ECO:0008006" key="4">
    <source>
        <dbReference type="Google" id="ProtNLM"/>
    </source>
</evidence>
<dbReference type="Proteomes" id="UP001270362">
    <property type="component" value="Unassembled WGS sequence"/>
</dbReference>
<feature type="region of interest" description="Disordered" evidence="1">
    <location>
        <begin position="439"/>
        <end position="480"/>
    </location>
</feature>
<comment type="caution">
    <text evidence="2">The sequence shown here is derived from an EMBL/GenBank/DDBJ whole genome shotgun (WGS) entry which is preliminary data.</text>
</comment>
<dbReference type="PANTHER" id="PTHR36167">
    <property type="entry name" value="C2H2 FINGER DOMAIN TRANSCRIPTION FACTOR (EUROFUNG)-RELATED"/>
    <property type="match status" value="1"/>
</dbReference>
<dbReference type="InterPro" id="IPR039327">
    <property type="entry name" value="CON7-like"/>
</dbReference>
<name>A0AAE1C8Q1_9PEZI</name>
<sequence>MDPLSITASVGGVVTLGYQISTGLFTLVTTLRDAPKDLEVIRDDTYILCSMLDQIKLFSEPQAASSTDQKFHLKPTQVGMAVQSCDNIFKRIESALQETSKIINGKDTLKGKVKLSVLERSKWPFKKGQLRDLRREIMHAKLTLNLGLSIAQIVKTNPAPNNGAPEEAVALKAAIASLHQSLALDFKTDSAKSPAAQPATVNPEIETKGIPSDCESSDSSSSATIDSFRRNVNRGLAKARIEIQNMPAARVQDSDANVTMSHIKVNSATAPQNHHNQDDQQLEAWTTSPQAQMSWDRPNHEGTSPGIDCRIAPVAISQSEIRRILKEKNPSGTTSTSAFQALRKCNMEQRGWISDHVYTIGAELLHVEPDWEARLTPSVFGDVLLTSLFWITRRVALPAGDAQKWIVPVRGRTDGWAKGYQQSIERLAYPAPRQLSSYRLHDREGHGGVTIRDSAELPSYRAAPGSGPRSRRSSPPGLQGRRYAVYTEPQADHADMDQEEHSGAEEETAPEIGGDVDDIVFKLIAEWVDFDDTNQEDAGQDMSTDEEA</sequence>
<reference evidence="2" key="1">
    <citation type="journal article" date="2023" name="Mol. Phylogenet. Evol.">
        <title>Genome-scale phylogeny and comparative genomics of the fungal order Sordariales.</title>
        <authorList>
            <person name="Hensen N."/>
            <person name="Bonometti L."/>
            <person name="Westerberg I."/>
            <person name="Brannstrom I.O."/>
            <person name="Guillou S."/>
            <person name="Cros-Aarteil S."/>
            <person name="Calhoun S."/>
            <person name="Haridas S."/>
            <person name="Kuo A."/>
            <person name="Mondo S."/>
            <person name="Pangilinan J."/>
            <person name="Riley R."/>
            <person name="LaButti K."/>
            <person name="Andreopoulos B."/>
            <person name="Lipzen A."/>
            <person name="Chen C."/>
            <person name="Yan M."/>
            <person name="Daum C."/>
            <person name="Ng V."/>
            <person name="Clum A."/>
            <person name="Steindorff A."/>
            <person name="Ohm R.A."/>
            <person name="Martin F."/>
            <person name="Silar P."/>
            <person name="Natvig D.O."/>
            <person name="Lalanne C."/>
            <person name="Gautier V."/>
            <person name="Ament-Velasquez S.L."/>
            <person name="Kruys A."/>
            <person name="Hutchinson M.I."/>
            <person name="Powell A.J."/>
            <person name="Barry K."/>
            <person name="Miller A.N."/>
            <person name="Grigoriev I.V."/>
            <person name="Debuchy R."/>
            <person name="Gladieux P."/>
            <person name="Hiltunen Thoren M."/>
            <person name="Johannesson H."/>
        </authorList>
    </citation>
    <scope>NUCLEOTIDE SEQUENCE</scope>
    <source>
        <strain evidence="2">CBS 314.62</strain>
    </source>
</reference>
<organism evidence="2 3">
    <name type="scientific">Podospora appendiculata</name>
    <dbReference type="NCBI Taxonomy" id="314037"/>
    <lineage>
        <taxon>Eukaryota</taxon>
        <taxon>Fungi</taxon>
        <taxon>Dikarya</taxon>
        <taxon>Ascomycota</taxon>
        <taxon>Pezizomycotina</taxon>
        <taxon>Sordariomycetes</taxon>
        <taxon>Sordariomycetidae</taxon>
        <taxon>Sordariales</taxon>
        <taxon>Podosporaceae</taxon>
        <taxon>Podospora</taxon>
    </lineage>
</organism>
<reference evidence="2" key="2">
    <citation type="submission" date="2023-06" db="EMBL/GenBank/DDBJ databases">
        <authorList>
            <consortium name="Lawrence Berkeley National Laboratory"/>
            <person name="Haridas S."/>
            <person name="Hensen N."/>
            <person name="Bonometti L."/>
            <person name="Westerberg I."/>
            <person name="Brannstrom I.O."/>
            <person name="Guillou S."/>
            <person name="Cros-Aarteil S."/>
            <person name="Calhoun S."/>
            <person name="Kuo A."/>
            <person name="Mondo S."/>
            <person name="Pangilinan J."/>
            <person name="Riley R."/>
            <person name="Labutti K."/>
            <person name="Andreopoulos B."/>
            <person name="Lipzen A."/>
            <person name="Chen C."/>
            <person name="Yanf M."/>
            <person name="Daum C."/>
            <person name="Ng V."/>
            <person name="Clum A."/>
            <person name="Steindorff A."/>
            <person name="Ohm R."/>
            <person name="Martin F."/>
            <person name="Silar P."/>
            <person name="Natvig D."/>
            <person name="Lalanne C."/>
            <person name="Gautier V."/>
            <person name="Ament-Velasquez S.L."/>
            <person name="Kruys A."/>
            <person name="Hutchinson M.I."/>
            <person name="Powell A.J."/>
            <person name="Barry K."/>
            <person name="Miller A.N."/>
            <person name="Grigoriev I.V."/>
            <person name="Debuchy R."/>
            <person name="Gladieux P."/>
            <person name="Thoren M.H."/>
            <person name="Johannesson H."/>
        </authorList>
    </citation>
    <scope>NUCLEOTIDE SEQUENCE</scope>
    <source>
        <strain evidence="2">CBS 314.62</strain>
    </source>
</reference>
<feature type="region of interest" description="Disordered" evidence="1">
    <location>
        <begin position="205"/>
        <end position="226"/>
    </location>
</feature>
<dbReference type="EMBL" id="JAULSO010000004">
    <property type="protein sequence ID" value="KAK3683367.1"/>
    <property type="molecule type" value="Genomic_DNA"/>
</dbReference>
<keyword evidence="3" id="KW-1185">Reference proteome</keyword>
<feature type="compositionally biased region" description="Acidic residues" evidence="1">
    <location>
        <begin position="505"/>
        <end position="515"/>
    </location>
</feature>
<dbReference type="AlphaFoldDB" id="A0AAE1C8Q1"/>
<protein>
    <recommendedName>
        <fullName evidence="4">Fungal N-terminal domain-containing protein</fullName>
    </recommendedName>
</protein>
<feature type="compositionally biased region" description="Basic and acidic residues" evidence="1">
    <location>
        <begin position="492"/>
        <end position="504"/>
    </location>
</feature>
<feature type="compositionally biased region" description="Low complexity" evidence="1">
    <location>
        <begin position="464"/>
        <end position="480"/>
    </location>
</feature>
<gene>
    <name evidence="2" type="ORF">B0T22DRAFT_483232</name>
</gene>
<evidence type="ECO:0000256" key="1">
    <source>
        <dbReference type="SAM" id="MobiDB-lite"/>
    </source>
</evidence>
<accession>A0AAE1C8Q1</accession>
<dbReference type="GO" id="GO:0006355">
    <property type="term" value="P:regulation of DNA-templated transcription"/>
    <property type="evidence" value="ECO:0007669"/>
    <property type="project" value="InterPro"/>
</dbReference>
<evidence type="ECO:0000313" key="3">
    <source>
        <dbReference type="Proteomes" id="UP001270362"/>
    </source>
</evidence>
<feature type="region of interest" description="Disordered" evidence="1">
    <location>
        <begin position="492"/>
        <end position="515"/>
    </location>
</feature>
<proteinExistence type="predicted"/>
<feature type="compositionally biased region" description="Low complexity" evidence="1">
    <location>
        <begin position="212"/>
        <end position="226"/>
    </location>
</feature>
<evidence type="ECO:0000313" key="2">
    <source>
        <dbReference type="EMBL" id="KAK3683367.1"/>
    </source>
</evidence>
<dbReference type="PANTHER" id="PTHR36167:SF3">
    <property type="entry name" value="C2H2 FINGER DOMAIN TRANSCRIPTION FACTOR (EUROFUNG)-RELATED"/>
    <property type="match status" value="1"/>
</dbReference>